<dbReference type="Proteomes" id="UP000217784">
    <property type="component" value="Unassembled WGS sequence"/>
</dbReference>
<dbReference type="NCBIfam" id="TIGR03260">
    <property type="entry name" value="met_CoM_red_D"/>
    <property type="match status" value="1"/>
</dbReference>
<accession>A0A2A2H918</accession>
<evidence type="ECO:0000313" key="3">
    <source>
        <dbReference type="Proteomes" id="UP000217784"/>
    </source>
</evidence>
<keyword evidence="3" id="KW-1185">Reference proteome</keyword>
<evidence type="ECO:0000256" key="1">
    <source>
        <dbReference type="ARBA" id="ARBA00022994"/>
    </source>
</evidence>
<dbReference type="GO" id="GO:0015948">
    <property type="term" value="P:methanogenesis"/>
    <property type="evidence" value="ECO:0007669"/>
    <property type="project" value="UniProtKB-KW"/>
</dbReference>
<evidence type="ECO:0000313" key="2">
    <source>
        <dbReference type="EMBL" id="PAV05912.1"/>
    </source>
</evidence>
<dbReference type="InterPro" id="IPR003901">
    <property type="entry name" value="Me_CoM_Rdtase_D"/>
</dbReference>
<keyword evidence="1" id="KW-0484">Methanogenesis</keyword>
<protein>
    <submittedName>
        <fullName evidence="2">Methyl-coenzyme M reductase operon protein D</fullName>
    </submittedName>
</protein>
<comment type="caution">
    <text evidence="2">The sequence shown here is derived from an EMBL/GenBank/DDBJ whole genome shotgun (WGS) entry which is preliminary data.</text>
</comment>
<dbReference type="PIRSF" id="PIRSF005636">
    <property type="entry name" value="McrD"/>
    <property type="match status" value="1"/>
</dbReference>
<name>A0A2A2H918_METBR</name>
<dbReference type="EMBL" id="LMVM01000001">
    <property type="protein sequence ID" value="PAV05912.1"/>
    <property type="molecule type" value="Genomic_DNA"/>
</dbReference>
<organism evidence="2 3">
    <name type="scientific">Methanobacterium bryantii</name>
    <dbReference type="NCBI Taxonomy" id="2161"/>
    <lineage>
        <taxon>Archaea</taxon>
        <taxon>Methanobacteriati</taxon>
        <taxon>Methanobacteriota</taxon>
        <taxon>Methanomada group</taxon>
        <taxon>Methanobacteria</taxon>
        <taxon>Methanobacteriales</taxon>
        <taxon>Methanobacteriaceae</taxon>
        <taxon>Methanobacterium</taxon>
    </lineage>
</organism>
<proteinExistence type="predicted"/>
<dbReference type="OrthoDB" id="109281at2157"/>
<gene>
    <name evidence="2" type="ORF">ASJ80_13720</name>
</gene>
<dbReference type="AlphaFoldDB" id="A0A2A2H918"/>
<dbReference type="Pfam" id="PF02505">
    <property type="entry name" value="MCR_D"/>
    <property type="match status" value="1"/>
</dbReference>
<sequence length="146" mass="16737">MDIEIFPHRYLSADTTENLLKDLDEIGGVKRMVLQGQRLPPAESGHPDRRIITLKGQEIDLQVKTGRILIEIEAEPVIDELRDVCENHLPFGFNIHVGTYIRRQKTVTDKLKYGEKLGEIPDELIGLTDQNAQLSERVKILKKKRD</sequence>
<dbReference type="RefSeq" id="WP_069583366.1">
    <property type="nucleotide sequence ID" value="NZ_LMVM01000001.1"/>
</dbReference>
<reference evidence="2 3" key="1">
    <citation type="journal article" date="2017" name="BMC Genomics">
        <title>Genomic analysis of methanogenic archaea reveals a shift towards energy conservation.</title>
        <authorList>
            <person name="Gilmore S.P."/>
            <person name="Henske J.K."/>
            <person name="Sexton J.A."/>
            <person name="Solomon K.V."/>
            <person name="Seppala S."/>
            <person name="Yoo J.I."/>
            <person name="Huyett L.M."/>
            <person name="Pressman A."/>
            <person name="Cogan J.Z."/>
            <person name="Kivenson V."/>
            <person name="Peng X."/>
            <person name="Tan Y."/>
            <person name="Valentine D.L."/>
            <person name="O'Malley M.A."/>
        </authorList>
    </citation>
    <scope>NUCLEOTIDE SEQUENCE [LARGE SCALE GENOMIC DNA]</scope>
    <source>
        <strain evidence="2 3">M.o.H.</strain>
    </source>
</reference>